<gene>
    <name evidence="5" type="ORF">LAESUDRAFT_743246</name>
</gene>
<dbReference type="SUPFAM" id="SSF53335">
    <property type="entry name" value="S-adenosyl-L-methionine-dependent methyltransferases"/>
    <property type="match status" value="1"/>
</dbReference>
<evidence type="ECO:0000313" key="6">
    <source>
        <dbReference type="Proteomes" id="UP000076871"/>
    </source>
</evidence>
<accession>A0A165EAZ5</accession>
<dbReference type="PANTHER" id="PTHR35897:SF1">
    <property type="entry name" value="METHYLTRANSFERASE AUSD"/>
    <property type="match status" value="1"/>
</dbReference>
<dbReference type="Proteomes" id="UP000076871">
    <property type="component" value="Unassembled WGS sequence"/>
</dbReference>
<keyword evidence="2" id="KW-0808">Transferase</keyword>
<dbReference type="InParanoid" id="A0A165EAZ5"/>
<dbReference type="OrthoDB" id="2094832at2759"/>
<dbReference type="STRING" id="1314785.A0A165EAZ5"/>
<keyword evidence="6" id="KW-1185">Reference proteome</keyword>
<dbReference type="InterPro" id="IPR051654">
    <property type="entry name" value="Meroterpenoid_MTases"/>
</dbReference>
<dbReference type="GeneID" id="63828277"/>
<proteinExistence type="inferred from homology"/>
<dbReference type="EMBL" id="KV427623">
    <property type="protein sequence ID" value="KZT06627.1"/>
    <property type="molecule type" value="Genomic_DNA"/>
</dbReference>
<organism evidence="5 6">
    <name type="scientific">Laetiporus sulphureus 93-53</name>
    <dbReference type="NCBI Taxonomy" id="1314785"/>
    <lineage>
        <taxon>Eukaryota</taxon>
        <taxon>Fungi</taxon>
        <taxon>Dikarya</taxon>
        <taxon>Basidiomycota</taxon>
        <taxon>Agaricomycotina</taxon>
        <taxon>Agaricomycetes</taxon>
        <taxon>Polyporales</taxon>
        <taxon>Laetiporus</taxon>
    </lineage>
</organism>
<dbReference type="RefSeq" id="XP_040764367.1">
    <property type="nucleotide sequence ID" value="XM_040911249.1"/>
</dbReference>
<evidence type="ECO:0000256" key="2">
    <source>
        <dbReference type="ARBA" id="ARBA00022679"/>
    </source>
</evidence>
<evidence type="ECO:0000313" key="5">
    <source>
        <dbReference type="EMBL" id="KZT06627.1"/>
    </source>
</evidence>
<keyword evidence="3" id="KW-0949">S-adenosyl-L-methionine</keyword>
<comment type="similarity">
    <text evidence="4">Belongs to the class I-like SAM-binding methyltransferase superfamily.</text>
</comment>
<evidence type="ECO:0008006" key="7">
    <source>
        <dbReference type="Google" id="ProtNLM"/>
    </source>
</evidence>
<reference evidence="5 6" key="1">
    <citation type="journal article" date="2016" name="Mol. Biol. Evol.">
        <title>Comparative Genomics of Early-Diverging Mushroom-Forming Fungi Provides Insights into the Origins of Lignocellulose Decay Capabilities.</title>
        <authorList>
            <person name="Nagy L.G."/>
            <person name="Riley R."/>
            <person name="Tritt A."/>
            <person name="Adam C."/>
            <person name="Daum C."/>
            <person name="Floudas D."/>
            <person name="Sun H."/>
            <person name="Yadav J.S."/>
            <person name="Pangilinan J."/>
            <person name="Larsson K.H."/>
            <person name="Matsuura K."/>
            <person name="Barry K."/>
            <person name="Labutti K."/>
            <person name="Kuo R."/>
            <person name="Ohm R.A."/>
            <person name="Bhattacharya S.S."/>
            <person name="Shirouzu T."/>
            <person name="Yoshinaga Y."/>
            <person name="Martin F.M."/>
            <person name="Grigoriev I.V."/>
            <person name="Hibbett D.S."/>
        </authorList>
    </citation>
    <scope>NUCLEOTIDE SEQUENCE [LARGE SCALE GENOMIC DNA]</scope>
    <source>
        <strain evidence="5 6">93-53</strain>
    </source>
</reference>
<protein>
    <recommendedName>
        <fullName evidence="7">Methyltransferase domain-containing protein</fullName>
    </recommendedName>
</protein>
<sequence length="294" mass="32932">MTSTADYGINRYYLDENELAFFKTQTGIQDENELEQHILGIQADAYKVHPYNCIRLFAFTKLKVSLLPAYGQLLKLGKERKGAILLDLGCCFGNDIRKAIADGFPIENAIASDIEPMFWELGHHLFKSTKETFPVHFLPGSVLDPTFLKLMPPFYSPPETPAPPLSSLQHLTSLAGHVSVIHVSSVFHLFSEMEQLQLARSIAGLLSPLPGSIIFGEHSARPEKGYRVEQLKKNTMGTHTFCHSPESWVRLWDGEVFRKGAVKVGTVLREIDRSDLTSAAGVKFWVMGWSVTRL</sequence>
<evidence type="ECO:0000256" key="1">
    <source>
        <dbReference type="ARBA" id="ARBA00005179"/>
    </source>
</evidence>
<dbReference type="Gene3D" id="3.40.50.150">
    <property type="entry name" value="Vaccinia Virus protein VP39"/>
    <property type="match status" value="1"/>
</dbReference>
<dbReference type="InterPro" id="IPR029063">
    <property type="entry name" value="SAM-dependent_MTases_sf"/>
</dbReference>
<dbReference type="PANTHER" id="PTHR35897">
    <property type="entry name" value="METHYLTRANSFERASE AUSD"/>
    <property type="match status" value="1"/>
</dbReference>
<dbReference type="GO" id="GO:0016740">
    <property type="term" value="F:transferase activity"/>
    <property type="evidence" value="ECO:0007669"/>
    <property type="project" value="UniProtKB-KW"/>
</dbReference>
<dbReference type="AlphaFoldDB" id="A0A165EAZ5"/>
<name>A0A165EAZ5_9APHY</name>
<evidence type="ECO:0000256" key="3">
    <source>
        <dbReference type="ARBA" id="ARBA00022691"/>
    </source>
</evidence>
<evidence type="ECO:0000256" key="4">
    <source>
        <dbReference type="ARBA" id="ARBA00038314"/>
    </source>
</evidence>
<comment type="pathway">
    <text evidence="1">Secondary metabolite biosynthesis.</text>
</comment>